<feature type="coiled-coil region" evidence="1">
    <location>
        <begin position="106"/>
        <end position="133"/>
    </location>
</feature>
<name>A0A7W7W2V5_9ACTN</name>
<sequence length="219" mass="23187">MTTPLAPAPPATNGPTPAQRLDAAEQQAQDRIDEALAGVAAAGITGVALLGLSGAITAAVLAPVQTALGIGASIALSGSNRRRPRDRQLTEQRLPSPVDTDVEMVLLDAAGRVDAAEDKAAELERVRRRLYRLAVTKIHQAASAGTLMYARWLGLGLQWVTRQDGHACIVCATMHGRRVRPGQAFAPPRGPGIPKLWAGFQGLPPAHPNCRCRPRVVRT</sequence>
<evidence type="ECO:0000256" key="3">
    <source>
        <dbReference type="SAM" id="Phobius"/>
    </source>
</evidence>
<accession>A0A7W7W2V5</accession>
<keyword evidence="3" id="KW-0812">Transmembrane</keyword>
<gene>
    <name evidence="4" type="ORF">F4561_002648</name>
</gene>
<organism evidence="4 5">
    <name type="scientific">Lipingzhangella halophila</name>
    <dbReference type="NCBI Taxonomy" id="1783352"/>
    <lineage>
        <taxon>Bacteria</taxon>
        <taxon>Bacillati</taxon>
        <taxon>Actinomycetota</taxon>
        <taxon>Actinomycetes</taxon>
        <taxon>Streptosporangiales</taxon>
        <taxon>Nocardiopsidaceae</taxon>
        <taxon>Lipingzhangella</taxon>
    </lineage>
</organism>
<evidence type="ECO:0000313" key="5">
    <source>
        <dbReference type="Proteomes" id="UP000523007"/>
    </source>
</evidence>
<keyword evidence="3" id="KW-0472">Membrane</keyword>
<evidence type="ECO:0000256" key="1">
    <source>
        <dbReference type="SAM" id="Coils"/>
    </source>
</evidence>
<reference evidence="4 5" key="1">
    <citation type="submission" date="2020-08" db="EMBL/GenBank/DDBJ databases">
        <title>Sequencing the genomes of 1000 actinobacteria strains.</title>
        <authorList>
            <person name="Klenk H.-P."/>
        </authorList>
    </citation>
    <scope>NUCLEOTIDE SEQUENCE [LARGE SCALE GENOMIC DNA]</scope>
    <source>
        <strain evidence="4 5">DSM 102030</strain>
    </source>
</reference>
<evidence type="ECO:0000256" key="2">
    <source>
        <dbReference type="SAM" id="MobiDB-lite"/>
    </source>
</evidence>
<dbReference type="EMBL" id="JACHJT010000001">
    <property type="protein sequence ID" value="MBB4931828.1"/>
    <property type="molecule type" value="Genomic_DNA"/>
</dbReference>
<evidence type="ECO:0008006" key="6">
    <source>
        <dbReference type="Google" id="ProtNLM"/>
    </source>
</evidence>
<dbReference type="RefSeq" id="WP_184578618.1">
    <property type="nucleotide sequence ID" value="NZ_JACHJT010000001.1"/>
</dbReference>
<feature type="region of interest" description="Disordered" evidence="2">
    <location>
        <begin position="1"/>
        <end position="27"/>
    </location>
</feature>
<feature type="compositionally biased region" description="Pro residues" evidence="2">
    <location>
        <begin position="1"/>
        <end position="12"/>
    </location>
</feature>
<keyword evidence="5" id="KW-1185">Reference proteome</keyword>
<evidence type="ECO:0000313" key="4">
    <source>
        <dbReference type="EMBL" id="MBB4931828.1"/>
    </source>
</evidence>
<keyword evidence="3" id="KW-1133">Transmembrane helix</keyword>
<dbReference type="AlphaFoldDB" id="A0A7W7W2V5"/>
<dbReference type="Proteomes" id="UP000523007">
    <property type="component" value="Unassembled WGS sequence"/>
</dbReference>
<comment type="caution">
    <text evidence="4">The sequence shown here is derived from an EMBL/GenBank/DDBJ whole genome shotgun (WGS) entry which is preliminary data.</text>
</comment>
<keyword evidence="1" id="KW-0175">Coiled coil</keyword>
<proteinExistence type="predicted"/>
<feature type="transmembrane region" description="Helical" evidence="3">
    <location>
        <begin position="58"/>
        <end position="78"/>
    </location>
</feature>
<protein>
    <recommendedName>
        <fullName evidence="6">Phage Mu protein F like protein</fullName>
    </recommendedName>
</protein>